<protein>
    <submittedName>
        <fullName evidence="1">Uncharacterized protein</fullName>
    </submittedName>
</protein>
<accession>A0AAE1SDM4</accession>
<reference evidence="1" key="1">
    <citation type="submission" date="2023-12" db="EMBL/GenBank/DDBJ databases">
        <title>Genome assembly of Anisodus tanguticus.</title>
        <authorList>
            <person name="Wang Y.-J."/>
        </authorList>
    </citation>
    <scope>NUCLEOTIDE SEQUENCE</scope>
    <source>
        <strain evidence="1">KB-2021</strain>
        <tissue evidence="1">Leaf</tissue>
    </source>
</reference>
<dbReference type="Proteomes" id="UP001291623">
    <property type="component" value="Unassembled WGS sequence"/>
</dbReference>
<evidence type="ECO:0000313" key="2">
    <source>
        <dbReference type="Proteomes" id="UP001291623"/>
    </source>
</evidence>
<evidence type="ECO:0000313" key="1">
    <source>
        <dbReference type="EMBL" id="KAK4367473.1"/>
    </source>
</evidence>
<dbReference type="EMBL" id="JAVYJV010000006">
    <property type="protein sequence ID" value="KAK4367473.1"/>
    <property type="molecule type" value="Genomic_DNA"/>
</dbReference>
<gene>
    <name evidence="1" type="ORF">RND71_011265</name>
</gene>
<proteinExistence type="predicted"/>
<name>A0AAE1SDM4_9SOLA</name>
<comment type="caution">
    <text evidence="1">The sequence shown here is derived from an EMBL/GenBank/DDBJ whole genome shotgun (WGS) entry which is preliminary data.</text>
</comment>
<dbReference type="AlphaFoldDB" id="A0AAE1SDM4"/>
<organism evidence="1 2">
    <name type="scientific">Anisodus tanguticus</name>
    <dbReference type="NCBI Taxonomy" id="243964"/>
    <lineage>
        <taxon>Eukaryota</taxon>
        <taxon>Viridiplantae</taxon>
        <taxon>Streptophyta</taxon>
        <taxon>Embryophyta</taxon>
        <taxon>Tracheophyta</taxon>
        <taxon>Spermatophyta</taxon>
        <taxon>Magnoliopsida</taxon>
        <taxon>eudicotyledons</taxon>
        <taxon>Gunneridae</taxon>
        <taxon>Pentapetalae</taxon>
        <taxon>asterids</taxon>
        <taxon>lamiids</taxon>
        <taxon>Solanales</taxon>
        <taxon>Solanaceae</taxon>
        <taxon>Solanoideae</taxon>
        <taxon>Hyoscyameae</taxon>
        <taxon>Anisodus</taxon>
    </lineage>
</organism>
<sequence>MAILFLYHKKDGGSLPKSMEDLAEIGIDANLDEKSRNKRSFTPGPSSKFNE</sequence>
<keyword evidence="2" id="KW-1185">Reference proteome</keyword>